<dbReference type="OrthoDB" id="7619731at2"/>
<accession>A0A6I0F5E3</accession>
<gene>
    <name evidence="1" type="ORF">F8154_12850</name>
</gene>
<comment type="caution">
    <text evidence="1">The sequence shown here is derived from an EMBL/GenBank/DDBJ whole genome shotgun (WGS) entry which is preliminary data.</text>
</comment>
<protein>
    <submittedName>
        <fullName evidence="1">DUF2785 domain-containing protein</fullName>
    </submittedName>
</protein>
<dbReference type="InterPro" id="IPR021247">
    <property type="entry name" value="DUF2785"/>
</dbReference>
<dbReference type="Pfam" id="PF10978">
    <property type="entry name" value="DUF2785"/>
    <property type="match status" value="1"/>
</dbReference>
<dbReference type="Proteomes" id="UP000432715">
    <property type="component" value="Unassembled WGS sequence"/>
</dbReference>
<keyword evidence="2" id="KW-1185">Reference proteome</keyword>
<name>A0A6I0F5E3_9FIRM</name>
<dbReference type="AlphaFoldDB" id="A0A6I0F5E3"/>
<evidence type="ECO:0000313" key="1">
    <source>
        <dbReference type="EMBL" id="KAB3531306.1"/>
    </source>
</evidence>
<reference evidence="1 2" key="1">
    <citation type="submission" date="2019-10" db="EMBL/GenBank/DDBJ databases">
        <title>Alkaliphilus serpentinus sp. nov. and Alkaliphilus pronyensis sp. nov., two novel anaerobic alkaliphilic species isolated from the serpentinized-hosted hydrothermal field of the Prony Bay (New Caledonia).</title>
        <authorList>
            <person name="Postec A."/>
        </authorList>
    </citation>
    <scope>NUCLEOTIDE SEQUENCE [LARGE SCALE GENOMIC DNA]</scope>
    <source>
        <strain evidence="1 2">LacV</strain>
    </source>
</reference>
<organism evidence="1 2">
    <name type="scientific">Alkaliphilus pronyensis</name>
    <dbReference type="NCBI Taxonomy" id="1482732"/>
    <lineage>
        <taxon>Bacteria</taxon>
        <taxon>Bacillati</taxon>
        <taxon>Bacillota</taxon>
        <taxon>Clostridia</taxon>
        <taxon>Peptostreptococcales</taxon>
        <taxon>Natronincolaceae</taxon>
        <taxon>Alkaliphilus</taxon>
    </lineage>
</organism>
<dbReference type="EMBL" id="WBZC01000057">
    <property type="protein sequence ID" value="KAB3531306.1"/>
    <property type="molecule type" value="Genomic_DNA"/>
</dbReference>
<dbReference type="RefSeq" id="WP_151862024.1">
    <property type="nucleotide sequence ID" value="NZ_WBZC01000057.1"/>
</dbReference>
<proteinExistence type="predicted"/>
<evidence type="ECO:0000313" key="2">
    <source>
        <dbReference type="Proteomes" id="UP000432715"/>
    </source>
</evidence>
<sequence length="284" mass="33141">MEEIIKLKNELLRISENEWSFPKDVDLDGLALEMMKNIGAIDPVLRDDLILTGFYNLVYEKKLSKKCLKQLLAMALSEEHLFYKLGTENDDSVFNRAFSILIVGIIIDYHNSFGEELIDEKEMSDIFNQIIKYVKNEKDLRGYVDVKGWAHAIAHSGDALTELGACNYLNDMELMEILDLIKLKCSIHNYVYINEEPERLVTAIVKILDRKKLSNEEVKDWIVRFKDIELPANFPDKQYSKVNIKNLLRSLYFRLKFKGGYDNLVSEIEAVLHYYNTNYNEFSE</sequence>